<protein>
    <submittedName>
        <fullName evidence="1">Uncharacterized protein</fullName>
    </submittedName>
</protein>
<dbReference type="EMBL" id="CP104395">
    <property type="protein sequence ID" value="WEL19875.1"/>
    <property type="molecule type" value="Genomic_DNA"/>
</dbReference>
<proteinExistence type="predicted"/>
<keyword evidence="2" id="KW-1185">Reference proteome</keyword>
<gene>
    <name evidence="1" type="ORF">SVXNc_0868</name>
</gene>
<accession>A0ABY8CIN5</accession>
<evidence type="ECO:0000313" key="2">
    <source>
        <dbReference type="Proteomes" id="UP001218034"/>
    </source>
</evidence>
<organism evidence="1 2">
    <name type="scientific">Candidatus Nanohalococcus occultus</name>
    <dbReference type="NCBI Taxonomy" id="2978047"/>
    <lineage>
        <taxon>Archaea</taxon>
        <taxon>Candidatus Nanohalarchaeota</taxon>
        <taxon>Candidatus Nanohalarchaeota incertae sedis</taxon>
        <taxon>Candidatus Nanohalococcus</taxon>
    </lineage>
</organism>
<dbReference type="GeneID" id="90590305"/>
<dbReference type="RefSeq" id="WP_347721706.1">
    <property type="nucleotide sequence ID" value="NZ_CP104395.1"/>
</dbReference>
<name>A0ABY8CIN5_9ARCH</name>
<sequence>MKLLKTSNVSEKLDEHFEEVSAVETEEFSPEVIDGEADVRVNSGIEDCESAFLKLPERNPIFGRVLLEILEEKGITTNYPSIGFYITAKKNYLYYVLEQKDISIPETVIAASENSAKNVTRYLELPIIAKRYEENQLEESARLEDEQEAKEFAEGTDYGEDILIFQEETGDEKYKVFYANGNLISLKDKTEGWRVSDEKLQYSNLSNELEELVETTMKSIGTEYGEVILKGGKVIDVKPNPDPEVYADKSGKDAFKYIKEIYQ</sequence>
<reference evidence="1 2" key="1">
    <citation type="submission" date="2022-09" db="EMBL/GenBank/DDBJ databases">
        <title>Xylan utilization by haloarchaea-nanohaloarchaea associations.</title>
        <authorList>
            <person name="Yakimov M."/>
        </authorList>
    </citation>
    <scope>NUCLEOTIDE SEQUENCE [LARGE SCALE GENOMIC DNA]</scope>
    <source>
        <strain evidence="1 2">SVXNc</strain>
    </source>
</reference>
<dbReference type="SUPFAM" id="SSF56059">
    <property type="entry name" value="Glutathione synthetase ATP-binding domain-like"/>
    <property type="match status" value="1"/>
</dbReference>
<dbReference type="Proteomes" id="UP001218034">
    <property type="component" value="Chromosome"/>
</dbReference>
<evidence type="ECO:0000313" key="1">
    <source>
        <dbReference type="EMBL" id="WEL19875.1"/>
    </source>
</evidence>